<dbReference type="Proteomes" id="UP001163064">
    <property type="component" value="Unassembled WGS sequence"/>
</dbReference>
<evidence type="ECO:0000313" key="2">
    <source>
        <dbReference type="EMBL" id="MCX3060395.1"/>
    </source>
</evidence>
<keyword evidence="1" id="KW-0812">Transmembrane</keyword>
<feature type="transmembrane region" description="Helical" evidence="1">
    <location>
        <begin position="117"/>
        <end position="140"/>
    </location>
</feature>
<organism evidence="2 3">
    <name type="scientific">Streptomyces beihaiensis</name>
    <dbReference type="NCBI Taxonomy" id="2984495"/>
    <lineage>
        <taxon>Bacteria</taxon>
        <taxon>Bacillati</taxon>
        <taxon>Actinomycetota</taxon>
        <taxon>Actinomycetes</taxon>
        <taxon>Kitasatosporales</taxon>
        <taxon>Streptomycetaceae</taxon>
        <taxon>Streptomyces</taxon>
    </lineage>
</organism>
<comment type="caution">
    <text evidence="2">The sequence shown here is derived from an EMBL/GenBank/DDBJ whole genome shotgun (WGS) entry which is preliminary data.</text>
</comment>
<keyword evidence="1" id="KW-1133">Transmembrane helix</keyword>
<dbReference type="EMBL" id="JAPHNL010000101">
    <property type="protein sequence ID" value="MCX3060395.1"/>
    <property type="molecule type" value="Genomic_DNA"/>
</dbReference>
<accession>A0ABT3TTP2</accession>
<dbReference type="RefSeq" id="WP_266598943.1">
    <property type="nucleotide sequence ID" value="NZ_JAPHNL010000101.1"/>
</dbReference>
<gene>
    <name evidence="2" type="ORF">OFY01_11625</name>
</gene>
<evidence type="ECO:0000256" key="1">
    <source>
        <dbReference type="SAM" id="Phobius"/>
    </source>
</evidence>
<keyword evidence="3" id="KW-1185">Reference proteome</keyword>
<reference evidence="2" key="1">
    <citation type="submission" date="2022-10" db="EMBL/GenBank/DDBJ databases">
        <title>Streptomyces beihaiensis sp. nov., a chitin degrading actinobacterium, isolated from shrimp pond soil.</title>
        <authorList>
            <person name="Xie J."/>
            <person name="Shen N."/>
        </authorList>
    </citation>
    <scope>NUCLEOTIDE SEQUENCE</scope>
    <source>
        <strain evidence="2">GXMU-J5</strain>
    </source>
</reference>
<evidence type="ECO:0000313" key="3">
    <source>
        <dbReference type="Proteomes" id="UP001163064"/>
    </source>
</evidence>
<sequence length="150" mass="16897">MKALALLTVVVVLVVWLVWNAWNVFRVVVGARDGSWRRPMWWTRLCSIALFVGAAAWTRGVFAAGLDTRKTCLYTHHVPYDTAYRDAHADEFRRLFPLHNKCDAHFDLVPGWVNPTVVAGAVVALAAAAVLLWFATTYVIRLSRKENQSS</sequence>
<feature type="transmembrane region" description="Helical" evidence="1">
    <location>
        <begin position="41"/>
        <end position="58"/>
    </location>
</feature>
<feature type="transmembrane region" description="Helical" evidence="1">
    <location>
        <begin position="6"/>
        <end position="29"/>
    </location>
</feature>
<name>A0ABT3TTP2_9ACTN</name>
<keyword evidence="1" id="KW-0472">Membrane</keyword>
<proteinExistence type="predicted"/>
<protein>
    <submittedName>
        <fullName evidence="2">Uncharacterized protein</fullName>
    </submittedName>
</protein>